<evidence type="ECO:0000313" key="3">
    <source>
        <dbReference type="Proteomes" id="UP001165302"/>
    </source>
</evidence>
<comment type="caution">
    <text evidence="2">The sequence shown here is derived from an EMBL/GenBank/DDBJ whole genome shotgun (WGS) entry which is preliminary data.</text>
</comment>
<dbReference type="Pfam" id="PF16490">
    <property type="entry name" value="Oxidoreduct_C"/>
    <property type="match status" value="1"/>
</dbReference>
<dbReference type="RefSeq" id="WP_225553436.1">
    <property type="nucleotide sequence ID" value="NZ_JADEYP010000018.1"/>
</dbReference>
<accession>A0ABS7Z5V4</accession>
<evidence type="ECO:0000259" key="1">
    <source>
        <dbReference type="Pfam" id="PF16490"/>
    </source>
</evidence>
<dbReference type="Gene3D" id="3.40.50.720">
    <property type="entry name" value="NAD(P)-binding Rossmann-like Domain"/>
    <property type="match status" value="1"/>
</dbReference>
<protein>
    <recommendedName>
        <fullName evidence="1">Putative oxidoreductase C-terminal domain-containing protein</fullName>
    </recommendedName>
</protein>
<dbReference type="EMBL" id="JADEYP010000018">
    <property type="protein sequence ID" value="MCA5005573.1"/>
    <property type="molecule type" value="Genomic_DNA"/>
</dbReference>
<dbReference type="SUPFAM" id="SSF51735">
    <property type="entry name" value="NAD(P)-binding Rossmann-fold domains"/>
    <property type="match status" value="1"/>
</dbReference>
<organism evidence="2 3">
    <name type="scientific">Sphingobacterium bovistauri</name>
    <dbReference type="NCBI Taxonomy" id="2781959"/>
    <lineage>
        <taxon>Bacteria</taxon>
        <taxon>Pseudomonadati</taxon>
        <taxon>Bacteroidota</taxon>
        <taxon>Sphingobacteriia</taxon>
        <taxon>Sphingobacteriales</taxon>
        <taxon>Sphingobacteriaceae</taxon>
        <taxon>Sphingobacterium</taxon>
    </lineage>
</organism>
<reference evidence="2" key="1">
    <citation type="submission" date="2020-10" db="EMBL/GenBank/DDBJ databases">
        <authorList>
            <person name="Lu T."/>
            <person name="Wang Q."/>
            <person name="Han X."/>
        </authorList>
    </citation>
    <scope>NUCLEOTIDE SEQUENCE</scope>
    <source>
        <strain evidence="2">WQ 366</strain>
    </source>
</reference>
<dbReference type="InterPro" id="IPR036291">
    <property type="entry name" value="NAD(P)-bd_dom_sf"/>
</dbReference>
<dbReference type="PROSITE" id="PS51257">
    <property type="entry name" value="PROKAR_LIPOPROTEIN"/>
    <property type="match status" value="1"/>
</dbReference>
<feature type="domain" description="Putative oxidoreductase C-terminal" evidence="1">
    <location>
        <begin position="189"/>
        <end position="442"/>
    </location>
</feature>
<keyword evidence="3" id="KW-1185">Reference proteome</keyword>
<dbReference type="InterPro" id="IPR032459">
    <property type="entry name" value="Oxidoreduct_C"/>
</dbReference>
<dbReference type="Proteomes" id="UP001165302">
    <property type="component" value="Unassembled WGS sequence"/>
</dbReference>
<proteinExistence type="predicted"/>
<sequence length="447" mass="51573">MKFRFLYVFTLIMMVGCMQKFTDSNITKLIVIDPQHFHAALVQKYTHPTIDSTVQLFAQREEDVVGYNTLISQFKTRDNQPTNWETKFYYDSDFVSKAFTNTDGNLIILAGDNKKKISYIESANAQGLDVFADKPLVIDKDGYANLETLLHQRKGLIYDIMTERYDVKNELIKALILDESFSGGFENNATVPLISFSSTHHIIKNVSGKPLIRPILFFNTNQQGEGLVDVTTHYIDLVQWMLSSEKVIEIKRDVKFKNSKRWKTSVSKDQFSKATNLTEFPNELLPFVKDDNLELFCNGKIDYLFKDVPVSINVQWNVESLDGKGDQFYAKFQTRNLNIEVKPNDMGKSTIYVSPIHADKSFGKKMKEALSRSHRFAAVDFIENANSFQLIIPSELYLSHEDHFAKVLKQFLNYRKNRKIPDWETSFLLAKYYLTTEALANAETYSF</sequence>
<gene>
    <name evidence="2" type="ORF">IPZ78_10455</name>
</gene>
<evidence type="ECO:0000313" key="2">
    <source>
        <dbReference type="EMBL" id="MCA5005573.1"/>
    </source>
</evidence>
<name>A0ABS7Z5V4_9SPHI</name>